<dbReference type="EMBL" id="LR134405">
    <property type="protein sequence ID" value="VEH66921.1"/>
    <property type="molecule type" value="Genomic_DNA"/>
</dbReference>
<gene>
    <name evidence="1" type="ORF">NCTC8284_02104</name>
</gene>
<name>A0A3S4XU03_9PAST</name>
<organism evidence="1 2">
    <name type="scientific">Rodentibacter pneumotropicus</name>
    <dbReference type="NCBI Taxonomy" id="758"/>
    <lineage>
        <taxon>Bacteria</taxon>
        <taxon>Pseudomonadati</taxon>
        <taxon>Pseudomonadota</taxon>
        <taxon>Gammaproteobacteria</taxon>
        <taxon>Pasteurellales</taxon>
        <taxon>Pasteurellaceae</taxon>
        <taxon>Rodentibacter</taxon>
    </lineage>
</organism>
<dbReference type="AlphaFoldDB" id="A0A3S4XU03"/>
<evidence type="ECO:0000313" key="2">
    <source>
        <dbReference type="Proteomes" id="UP000278733"/>
    </source>
</evidence>
<dbReference type="KEGG" id="rpne:NCTC8284_02104"/>
<dbReference type="Proteomes" id="UP000278733">
    <property type="component" value="Chromosome"/>
</dbReference>
<protein>
    <submittedName>
        <fullName evidence="1">Uncharacterized protein</fullName>
    </submittedName>
</protein>
<accession>A0A3S4XU03</accession>
<evidence type="ECO:0000313" key="1">
    <source>
        <dbReference type="EMBL" id="VEH66921.1"/>
    </source>
</evidence>
<reference evidence="1 2" key="1">
    <citation type="submission" date="2018-12" db="EMBL/GenBank/DDBJ databases">
        <authorList>
            <consortium name="Pathogen Informatics"/>
        </authorList>
    </citation>
    <scope>NUCLEOTIDE SEQUENCE [LARGE SCALE GENOMIC DNA]</scope>
    <source>
        <strain evidence="1 2">NCTC8284</strain>
    </source>
</reference>
<proteinExistence type="predicted"/>
<sequence>MLTLKVDDQEQTFVFGNIQKQMLLQILKGEKEK</sequence>